<dbReference type="Pfam" id="PF00069">
    <property type="entry name" value="Pkinase"/>
    <property type="match status" value="1"/>
</dbReference>
<evidence type="ECO:0000313" key="14">
    <source>
        <dbReference type="EMBL" id="KNC46455.1"/>
    </source>
</evidence>
<dbReference type="PROSITE" id="PS00108">
    <property type="entry name" value="PROTEIN_KINASE_ST"/>
    <property type="match status" value="1"/>
</dbReference>
<accession>A0A0L0D2P1</accession>
<keyword evidence="5 11" id="KW-0067">ATP-binding</keyword>
<evidence type="ECO:0000256" key="4">
    <source>
        <dbReference type="ARBA" id="ARBA00022777"/>
    </source>
</evidence>
<dbReference type="AlphaFoldDB" id="A0A0L0D2P1"/>
<dbReference type="InterPro" id="IPR017441">
    <property type="entry name" value="Protein_kinase_ATP_BS"/>
</dbReference>
<dbReference type="InterPro" id="IPR000719">
    <property type="entry name" value="Prot_kinase_dom"/>
</dbReference>
<gene>
    <name evidence="14" type="ORF">AMSG_02912</name>
</gene>
<evidence type="ECO:0000256" key="8">
    <source>
        <dbReference type="ARBA" id="ARBA00049014"/>
    </source>
</evidence>
<dbReference type="InterPro" id="IPR001245">
    <property type="entry name" value="Ser-Thr/Tyr_kinase_cat_dom"/>
</dbReference>
<sequence length="324" mass="35671">MAAPPGRKRPPRPPIITDFATPVPVPNPVVELVDAMGSFDHSQLTFVRLLGRGGFGEVKLYRSPSGELVAVKAVPLYADTDKEREHMLCEVRTLNSSDSDYLVRLRGAFFHDDKLHLAMEFMDGGSLRDVLKSSSARQRMPEAILGKIAVAVMHGMNYLKKEKGVMHRDIKPDNILVASDGSIKLADLGIAKKLEDSIAKTNVGTTYYLAPERIRGDVAEYNITADVWAFGVTMIELATGAFPYEVASEFLVLDAIVNSPAPGLLPADGWSEEICHFLAACLEKNPDMRPRPWELLSHPFILKWQAAEVAVSTWLDDTRPATSS</sequence>
<dbReference type="OrthoDB" id="10252354at2759"/>
<comment type="catalytic activity">
    <reaction evidence="10">
        <text>L-tyrosyl-[protein] + ATP = O-phospho-L-tyrosyl-[protein] + ADP + H(+)</text>
        <dbReference type="Rhea" id="RHEA:10596"/>
        <dbReference type="Rhea" id="RHEA-COMP:10136"/>
        <dbReference type="Rhea" id="RHEA-COMP:20101"/>
        <dbReference type="ChEBI" id="CHEBI:15378"/>
        <dbReference type="ChEBI" id="CHEBI:30616"/>
        <dbReference type="ChEBI" id="CHEBI:46858"/>
        <dbReference type="ChEBI" id="CHEBI:61978"/>
        <dbReference type="ChEBI" id="CHEBI:456216"/>
        <dbReference type="EC" id="2.7.12.2"/>
    </reaction>
</comment>
<evidence type="ECO:0000256" key="10">
    <source>
        <dbReference type="ARBA" id="ARBA00051693"/>
    </source>
</evidence>
<dbReference type="eggNOG" id="KOG0581">
    <property type="taxonomic scope" value="Eukaryota"/>
</dbReference>
<evidence type="ECO:0000256" key="9">
    <source>
        <dbReference type="ARBA" id="ARBA00049299"/>
    </source>
</evidence>
<evidence type="ECO:0000256" key="12">
    <source>
        <dbReference type="RuleBase" id="RU000304"/>
    </source>
</evidence>
<evidence type="ECO:0000259" key="13">
    <source>
        <dbReference type="PROSITE" id="PS50011"/>
    </source>
</evidence>
<dbReference type="GeneID" id="25562557"/>
<comment type="catalytic activity">
    <reaction evidence="8">
        <text>L-seryl-[protein] + ATP = O-phospho-L-seryl-[protein] + ADP + H(+)</text>
        <dbReference type="Rhea" id="RHEA:17989"/>
        <dbReference type="Rhea" id="RHEA-COMP:9863"/>
        <dbReference type="Rhea" id="RHEA-COMP:11604"/>
        <dbReference type="ChEBI" id="CHEBI:15378"/>
        <dbReference type="ChEBI" id="CHEBI:29999"/>
        <dbReference type="ChEBI" id="CHEBI:30616"/>
        <dbReference type="ChEBI" id="CHEBI:83421"/>
        <dbReference type="ChEBI" id="CHEBI:456216"/>
        <dbReference type="EC" id="2.7.12.2"/>
    </reaction>
</comment>
<dbReference type="EC" id="2.7.12.2" evidence="7"/>
<proteinExistence type="inferred from homology"/>
<dbReference type="Proteomes" id="UP000054408">
    <property type="component" value="Unassembled WGS sequence"/>
</dbReference>
<name>A0A0L0D2P1_THETB</name>
<organism evidence="14 15">
    <name type="scientific">Thecamonas trahens ATCC 50062</name>
    <dbReference type="NCBI Taxonomy" id="461836"/>
    <lineage>
        <taxon>Eukaryota</taxon>
        <taxon>Apusozoa</taxon>
        <taxon>Apusomonadida</taxon>
        <taxon>Apusomonadidae</taxon>
        <taxon>Thecamonas</taxon>
    </lineage>
</organism>
<dbReference type="STRING" id="461836.A0A0L0D2P1"/>
<comment type="similarity">
    <text evidence="6">Belongs to the protein kinase superfamily. STE Ser/Thr protein kinase family. MAP kinase kinase subfamily.</text>
</comment>
<dbReference type="Gene3D" id="1.10.510.10">
    <property type="entry name" value="Transferase(Phosphotransferase) domain 1"/>
    <property type="match status" value="1"/>
</dbReference>
<protein>
    <recommendedName>
        <fullName evidence="7">mitogen-activated protein kinase kinase</fullName>
        <ecNumber evidence="7">2.7.12.2</ecNumber>
    </recommendedName>
</protein>
<keyword evidence="3 11" id="KW-0547">Nucleotide-binding</keyword>
<keyword evidence="15" id="KW-1185">Reference proteome</keyword>
<comment type="catalytic activity">
    <reaction evidence="9">
        <text>L-threonyl-[protein] + ATP = O-phospho-L-threonyl-[protein] + ADP + H(+)</text>
        <dbReference type="Rhea" id="RHEA:46608"/>
        <dbReference type="Rhea" id="RHEA-COMP:11060"/>
        <dbReference type="Rhea" id="RHEA-COMP:11605"/>
        <dbReference type="ChEBI" id="CHEBI:15378"/>
        <dbReference type="ChEBI" id="CHEBI:30013"/>
        <dbReference type="ChEBI" id="CHEBI:30616"/>
        <dbReference type="ChEBI" id="CHEBI:61977"/>
        <dbReference type="ChEBI" id="CHEBI:456216"/>
        <dbReference type="EC" id="2.7.12.2"/>
    </reaction>
</comment>
<evidence type="ECO:0000256" key="5">
    <source>
        <dbReference type="ARBA" id="ARBA00022840"/>
    </source>
</evidence>
<dbReference type="PROSITE" id="PS00107">
    <property type="entry name" value="PROTEIN_KINASE_ATP"/>
    <property type="match status" value="1"/>
</dbReference>
<keyword evidence="1 12" id="KW-0723">Serine/threonine-protein kinase</keyword>
<dbReference type="InterPro" id="IPR008271">
    <property type="entry name" value="Ser/Thr_kinase_AS"/>
</dbReference>
<dbReference type="PROSITE" id="PS50011">
    <property type="entry name" value="PROTEIN_KINASE_DOM"/>
    <property type="match status" value="1"/>
</dbReference>
<evidence type="ECO:0000256" key="11">
    <source>
        <dbReference type="PROSITE-ProRule" id="PRU10141"/>
    </source>
</evidence>
<keyword evidence="2" id="KW-0808">Transferase</keyword>
<dbReference type="PRINTS" id="PR00109">
    <property type="entry name" value="TYRKINASE"/>
</dbReference>
<dbReference type="PANTHER" id="PTHR48013:SF9">
    <property type="entry name" value="DUAL SPECIFICITY MITOGEN-ACTIVATED PROTEIN KINASE KINASE 5"/>
    <property type="match status" value="1"/>
</dbReference>
<dbReference type="GO" id="GO:0004674">
    <property type="term" value="F:protein serine/threonine kinase activity"/>
    <property type="evidence" value="ECO:0007669"/>
    <property type="project" value="UniProtKB-KW"/>
</dbReference>
<dbReference type="SMART" id="SM00220">
    <property type="entry name" value="S_TKc"/>
    <property type="match status" value="1"/>
</dbReference>
<feature type="binding site" evidence="11">
    <location>
        <position position="72"/>
    </location>
    <ligand>
        <name>ATP</name>
        <dbReference type="ChEBI" id="CHEBI:30616"/>
    </ligand>
</feature>
<dbReference type="PANTHER" id="PTHR48013">
    <property type="entry name" value="DUAL SPECIFICITY MITOGEN-ACTIVATED PROTEIN KINASE KINASE 5-RELATED"/>
    <property type="match status" value="1"/>
</dbReference>
<evidence type="ECO:0000256" key="2">
    <source>
        <dbReference type="ARBA" id="ARBA00022679"/>
    </source>
</evidence>
<evidence type="ECO:0000256" key="1">
    <source>
        <dbReference type="ARBA" id="ARBA00022527"/>
    </source>
</evidence>
<dbReference type="GO" id="GO:0004708">
    <property type="term" value="F:MAP kinase kinase activity"/>
    <property type="evidence" value="ECO:0007669"/>
    <property type="project" value="UniProtKB-EC"/>
</dbReference>
<evidence type="ECO:0000256" key="3">
    <source>
        <dbReference type="ARBA" id="ARBA00022741"/>
    </source>
</evidence>
<evidence type="ECO:0000313" key="15">
    <source>
        <dbReference type="Proteomes" id="UP000054408"/>
    </source>
</evidence>
<evidence type="ECO:0000256" key="7">
    <source>
        <dbReference type="ARBA" id="ARBA00038999"/>
    </source>
</evidence>
<dbReference type="Gene3D" id="3.30.200.20">
    <property type="entry name" value="Phosphorylase Kinase, domain 1"/>
    <property type="match status" value="1"/>
</dbReference>
<dbReference type="InterPro" id="IPR011009">
    <property type="entry name" value="Kinase-like_dom_sf"/>
</dbReference>
<dbReference type="EMBL" id="GL349442">
    <property type="protein sequence ID" value="KNC46455.1"/>
    <property type="molecule type" value="Genomic_DNA"/>
</dbReference>
<dbReference type="SUPFAM" id="SSF56112">
    <property type="entry name" value="Protein kinase-like (PK-like)"/>
    <property type="match status" value="1"/>
</dbReference>
<evidence type="ECO:0000256" key="6">
    <source>
        <dbReference type="ARBA" id="ARBA00038035"/>
    </source>
</evidence>
<feature type="domain" description="Protein kinase" evidence="13">
    <location>
        <begin position="44"/>
        <end position="301"/>
    </location>
</feature>
<keyword evidence="4 14" id="KW-0418">Kinase</keyword>
<dbReference type="GO" id="GO:0005524">
    <property type="term" value="F:ATP binding"/>
    <property type="evidence" value="ECO:0007669"/>
    <property type="project" value="UniProtKB-UniRule"/>
</dbReference>
<dbReference type="OMA" id="FPYNTWG"/>
<dbReference type="RefSeq" id="XP_013760746.1">
    <property type="nucleotide sequence ID" value="XM_013905292.1"/>
</dbReference>
<dbReference type="PIRSF" id="PIRSF000654">
    <property type="entry name" value="Integrin-linked_kinase"/>
    <property type="match status" value="1"/>
</dbReference>
<reference evidence="14 15" key="1">
    <citation type="submission" date="2010-05" db="EMBL/GenBank/DDBJ databases">
        <title>The Genome Sequence of Thecamonas trahens ATCC 50062.</title>
        <authorList>
            <consortium name="The Broad Institute Genome Sequencing Platform"/>
            <person name="Russ C."/>
            <person name="Cuomo C."/>
            <person name="Shea T."/>
            <person name="Young S.K."/>
            <person name="Zeng Q."/>
            <person name="Koehrsen M."/>
            <person name="Haas B."/>
            <person name="Borodovsky M."/>
            <person name="Guigo R."/>
            <person name="Alvarado L."/>
            <person name="Berlin A."/>
            <person name="Bochicchio J."/>
            <person name="Borenstein D."/>
            <person name="Chapman S."/>
            <person name="Chen Z."/>
            <person name="Freedman E."/>
            <person name="Gellesch M."/>
            <person name="Goldberg J."/>
            <person name="Griggs A."/>
            <person name="Gujja S."/>
            <person name="Heilman E."/>
            <person name="Heiman D."/>
            <person name="Hepburn T."/>
            <person name="Howarth C."/>
            <person name="Jen D."/>
            <person name="Larson L."/>
            <person name="Mehta T."/>
            <person name="Park D."/>
            <person name="Pearson M."/>
            <person name="Roberts A."/>
            <person name="Saif S."/>
            <person name="Shenoy N."/>
            <person name="Sisk P."/>
            <person name="Stolte C."/>
            <person name="Sykes S."/>
            <person name="Thomson T."/>
            <person name="Walk T."/>
            <person name="White J."/>
            <person name="Yandava C."/>
            <person name="Burger G."/>
            <person name="Gray M.W."/>
            <person name="Holland P.W.H."/>
            <person name="King N."/>
            <person name="Lang F.B.F."/>
            <person name="Roger A.J."/>
            <person name="Ruiz-Trillo I."/>
            <person name="Lander E."/>
            <person name="Nusbaum C."/>
        </authorList>
    </citation>
    <scope>NUCLEOTIDE SEQUENCE [LARGE SCALE GENOMIC DNA]</scope>
    <source>
        <strain evidence="14 15">ATCC 50062</strain>
    </source>
</reference>